<sequence>MEDIIDDSFISICLTLSSKDKICLTSTNKKMYPKRVIICYDEPMYIDEIIHNKLYHNFTRIIIESPPKFIGVNYYSGHEILSRILPKFMGVNYYCGHEIPLCILPKNVKAIRTNYKIHIPNSVTELFFGEFFNEQIDGMIPKSVRRLEFGMIFNQNIINSIPYGVTDLKFGYEFNKPIIDDSDSKNPVFGIPDSVITLKFGDSFNQSLEKGFPKSVERLSLRSLYLVKNSIIPPVKVLSIRGHAVRISLSIPSTVTTLKLKFEYGVISQGMIPNSVRMLFILECGISPGSIPYGVTHLEFGTRFNSSIVGCIPDSVIEIKFGNAFNKTIKKAIPLGVQKITFGAKFSCQLCGNIPKSVTHVILDKGSEHRKGEIPHVKKIEIKNRQLLI</sequence>
<dbReference type="EMBL" id="MN739362">
    <property type="protein sequence ID" value="QHT01026.1"/>
    <property type="molecule type" value="Genomic_DNA"/>
</dbReference>
<organism evidence="1">
    <name type="scientific">viral metagenome</name>
    <dbReference type="NCBI Taxonomy" id="1070528"/>
    <lineage>
        <taxon>unclassified sequences</taxon>
        <taxon>metagenomes</taxon>
        <taxon>organismal metagenomes</taxon>
    </lineage>
</organism>
<dbReference type="InterPro" id="IPR008615">
    <property type="entry name" value="FNIP"/>
</dbReference>
<proteinExistence type="predicted"/>
<dbReference type="PANTHER" id="PTHR32134:SF92">
    <property type="entry name" value="FNIP REPEAT-CONTAINING PROTEIN"/>
    <property type="match status" value="1"/>
</dbReference>
<evidence type="ECO:0000313" key="1">
    <source>
        <dbReference type="EMBL" id="QHT01026.1"/>
    </source>
</evidence>
<protein>
    <submittedName>
        <fullName evidence="1">Uncharacterized protein</fullName>
    </submittedName>
</protein>
<dbReference type="PANTHER" id="PTHR32134">
    <property type="entry name" value="FNIP REPEAT-CONTAINING PROTEIN"/>
    <property type="match status" value="1"/>
</dbReference>
<dbReference type="InterPro" id="IPR051251">
    <property type="entry name" value="STK_FNIP-Repeat"/>
</dbReference>
<name>A0A6C0C8G9_9ZZZZ</name>
<accession>A0A6C0C8G9</accession>
<reference evidence="1" key="1">
    <citation type="journal article" date="2020" name="Nature">
        <title>Giant virus diversity and host interactions through global metagenomics.</title>
        <authorList>
            <person name="Schulz F."/>
            <person name="Roux S."/>
            <person name="Paez-Espino D."/>
            <person name="Jungbluth S."/>
            <person name="Walsh D.A."/>
            <person name="Denef V.J."/>
            <person name="McMahon K.D."/>
            <person name="Konstantinidis K.T."/>
            <person name="Eloe-Fadrosh E.A."/>
            <person name="Kyrpides N.C."/>
            <person name="Woyke T."/>
        </authorList>
    </citation>
    <scope>NUCLEOTIDE SEQUENCE</scope>
    <source>
        <strain evidence="1">GVMAG-M-3300020192-26</strain>
    </source>
</reference>
<dbReference type="Pfam" id="PF05725">
    <property type="entry name" value="FNIP"/>
    <property type="match status" value="5"/>
</dbReference>
<dbReference type="AlphaFoldDB" id="A0A6C0C8G9"/>